<feature type="transmembrane region" description="Helical" evidence="2">
    <location>
        <begin position="152"/>
        <end position="173"/>
    </location>
</feature>
<feature type="compositionally biased region" description="Low complexity" evidence="1">
    <location>
        <begin position="81"/>
        <end position="91"/>
    </location>
</feature>
<dbReference type="Pfam" id="PF01471">
    <property type="entry name" value="PG_binding_1"/>
    <property type="match status" value="2"/>
</dbReference>
<feature type="compositionally biased region" description="Low complexity" evidence="1">
    <location>
        <begin position="178"/>
        <end position="227"/>
    </location>
</feature>
<evidence type="ECO:0000313" key="4">
    <source>
        <dbReference type="EMBL" id="GAA1950516.1"/>
    </source>
</evidence>
<feature type="domain" description="Peptidoglycan binding-like" evidence="3">
    <location>
        <begin position="318"/>
        <end position="372"/>
    </location>
</feature>
<evidence type="ECO:0000256" key="1">
    <source>
        <dbReference type="SAM" id="MobiDB-lite"/>
    </source>
</evidence>
<name>A0ABP5BRW6_9ACTN</name>
<proteinExistence type="predicted"/>
<feature type="region of interest" description="Disordered" evidence="1">
    <location>
        <begin position="14"/>
        <end position="91"/>
    </location>
</feature>
<keyword evidence="5" id="KW-1185">Reference proteome</keyword>
<dbReference type="RefSeq" id="WP_344654947.1">
    <property type="nucleotide sequence ID" value="NZ_BAAAQM010000001.1"/>
</dbReference>
<feature type="domain" description="Peptidoglycan binding-like" evidence="3">
    <location>
        <begin position="235"/>
        <end position="292"/>
    </location>
</feature>
<keyword evidence="2" id="KW-0472">Membrane</keyword>
<dbReference type="InterPro" id="IPR036365">
    <property type="entry name" value="PGBD-like_sf"/>
</dbReference>
<evidence type="ECO:0000313" key="5">
    <source>
        <dbReference type="Proteomes" id="UP001499854"/>
    </source>
</evidence>
<keyword evidence="2" id="KW-1133">Transmembrane helix</keyword>
<feature type="region of interest" description="Disordered" evidence="1">
    <location>
        <begin position="122"/>
        <end position="147"/>
    </location>
</feature>
<dbReference type="SUPFAM" id="SSF47090">
    <property type="entry name" value="PGBD-like"/>
    <property type="match status" value="2"/>
</dbReference>
<sequence length="379" mass="37926">MYAATSDPTQAFAAVGHGTGGYPASGHPGHPGGSGDTGMTWDLPPQHDPTQALPAQGGPGFGPGPAAGAAEPDPYAELFRPAGGAAPVNPNATQVMAPVEPGMAPMGGSGYDQPAYDQPIDYQTGGGGAYSEPYDRDYAGEQAPRPRSSRTAMIGIGVAAGAVLVIVISLITLGGGSATPAAAPGSSATEVVTPTTPAESSAPASSEPATSSSSPTTTAPSTAAHPPGTLALGVTGNDVKWLQARLKQLRLYNGEISGTFDAATQAAVVAFQNRTHPSDPSGVVGRSTKTALIAAGSKPQLSLLTPGGDKHGRGANPEDVKRLQRALSTALNQNVKATGQFDMDTFSALVQYQAAVGLTPDGIAGDKVWSALQQGRLAG</sequence>
<organism evidence="4 5">
    <name type="scientific">Catenulispora subtropica</name>
    <dbReference type="NCBI Taxonomy" id="450798"/>
    <lineage>
        <taxon>Bacteria</taxon>
        <taxon>Bacillati</taxon>
        <taxon>Actinomycetota</taxon>
        <taxon>Actinomycetes</taxon>
        <taxon>Catenulisporales</taxon>
        <taxon>Catenulisporaceae</taxon>
        <taxon>Catenulispora</taxon>
    </lineage>
</organism>
<feature type="compositionally biased region" description="Gly residues" evidence="1">
    <location>
        <begin position="17"/>
        <end position="36"/>
    </location>
</feature>
<gene>
    <name evidence="4" type="ORF">GCM10009838_02050</name>
</gene>
<keyword evidence="2" id="KW-0812">Transmembrane</keyword>
<evidence type="ECO:0000259" key="3">
    <source>
        <dbReference type="Pfam" id="PF01471"/>
    </source>
</evidence>
<accession>A0ABP5BRW6</accession>
<comment type="caution">
    <text evidence="4">The sequence shown here is derived from an EMBL/GenBank/DDBJ whole genome shotgun (WGS) entry which is preliminary data.</text>
</comment>
<dbReference type="InterPro" id="IPR002477">
    <property type="entry name" value="Peptidoglycan-bd-like"/>
</dbReference>
<dbReference type="EMBL" id="BAAAQM010000001">
    <property type="protein sequence ID" value="GAA1950516.1"/>
    <property type="molecule type" value="Genomic_DNA"/>
</dbReference>
<evidence type="ECO:0000256" key="2">
    <source>
        <dbReference type="SAM" id="Phobius"/>
    </source>
</evidence>
<dbReference type="Gene3D" id="1.10.101.10">
    <property type="entry name" value="PGBD-like superfamily/PGBD"/>
    <property type="match status" value="2"/>
</dbReference>
<dbReference type="InterPro" id="IPR036366">
    <property type="entry name" value="PGBDSf"/>
</dbReference>
<dbReference type="Proteomes" id="UP001499854">
    <property type="component" value="Unassembled WGS sequence"/>
</dbReference>
<protein>
    <recommendedName>
        <fullName evidence="3">Peptidoglycan binding-like domain-containing protein</fullName>
    </recommendedName>
</protein>
<feature type="region of interest" description="Disordered" evidence="1">
    <location>
        <begin position="178"/>
        <end position="231"/>
    </location>
</feature>
<reference evidence="5" key="1">
    <citation type="journal article" date="2019" name="Int. J. Syst. Evol. Microbiol.">
        <title>The Global Catalogue of Microorganisms (GCM) 10K type strain sequencing project: providing services to taxonomists for standard genome sequencing and annotation.</title>
        <authorList>
            <consortium name="The Broad Institute Genomics Platform"/>
            <consortium name="The Broad Institute Genome Sequencing Center for Infectious Disease"/>
            <person name="Wu L."/>
            <person name="Ma J."/>
        </authorList>
    </citation>
    <scope>NUCLEOTIDE SEQUENCE [LARGE SCALE GENOMIC DNA]</scope>
    <source>
        <strain evidence="5">JCM 16013</strain>
    </source>
</reference>